<protein>
    <submittedName>
        <fullName evidence="2">Uncharacterized protein</fullName>
    </submittedName>
</protein>
<feature type="region of interest" description="Disordered" evidence="1">
    <location>
        <begin position="139"/>
        <end position="190"/>
    </location>
</feature>
<dbReference type="EMBL" id="CACTIH010001847">
    <property type="protein sequence ID" value="CAA2965644.1"/>
    <property type="molecule type" value="Genomic_DNA"/>
</dbReference>
<proteinExistence type="predicted"/>
<comment type="caution">
    <text evidence="2">The sequence shown here is derived from an EMBL/GenBank/DDBJ whole genome shotgun (WGS) entry which is preliminary data.</text>
</comment>
<evidence type="ECO:0000256" key="1">
    <source>
        <dbReference type="SAM" id="MobiDB-lite"/>
    </source>
</evidence>
<dbReference type="GO" id="GO:0003777">
    <property type="term" value="F:microtubule motor activity"/>
    <property type="evidence" value="ECO:0007669"/>
    <property type="project" value="InterPro"/>
</dbReference>
<keyword evidence="3" id="KW-1185">Reference proteome</keyword>
<evidence type="ECO:0000313" key="2">
    <source>
        <dbReference type="EMBL" id="CAA2965644.1"/>
    </source>
</evidence>
<reference evidence="2 3" key="1">
    <citation type="submission" date="2019-12" db="EMBL/GenBank/DDBJ databases">
        <authorList>
            <person name="Alioto T."/>
            <person name="Alioto T."/>
            <person name="Gomez Garrido J."/>
        </authorList>
    </citation>
    <scope>NUCLEOTIDE SEQUENCE [LARGE SCALE GENOMIC DNA]</scope>
</reference>
<dbReference type="InterPro" id="IPR027640">
    <property type="entry name" value="Kinesin-like_fam"/>
</dbReference>
<feature type="region of interest" description="Disordered" evidence="1">
    <location>
        <begin position="1"/>
        <end position="27"/>
    </location>
</feature>
<accession>A0A8S0QED2</accession>
<dbReference type="PANTHER" id="PTHR47971:SF9">
    <property type="entry name" value="KINESIN-LIKE PROTEIN KIN-13B"/>
    <property type="match status" value="1"/>
</dbReference>
<feature type="compositionally biased region" description="Polar residues" evidence="1">
    <location>
        <begin position="9"/>
        <end position="27"/>
    </location>
</feature>
<dbReference type="GO" id="GO:0007019">
    <property type="term" value="P:microtubule depolymerization"/>
    <property type="evidence" value="ECO:0007669"/>
    <property type="project" value="TreeGrafter"/>
</dbReference>
<evidence type="ECO:0000313" key="3">
    <source>
        <dbReference type="Proteomes" id="UP000594638"/>
    </source>
</evidence>
<dbReference type="OrthoDB" id="780967at2759"/>
<dbReference type="AlphaFoldDB" id="A0A8S0QED2"/>
<name>A0A8S0QED2_OLEEU</name>
<gene>
    <name evidence="2" type="ORF">OLEA9_A034864</name>
</gene>
<dbReference type="PANTHER" id="PTHR47971">
    <property type="entry name" value="KINESIN-RELATED PROTEIN 6"/>
    <property type="match status" value="1"/>
</dbReference>
<organism evidence="2 3">
    <name type="scientific">Olea europaea subsp. europaea</name>
    <dbReference type="NCBI Taxonomy" id="158383"/>
    <lineage>
        <taxon>Eukaryota</taxon>
        <taxon>Viridiplantae</taxon>
        <taxon>Streptophyta</taxon>
        <taxon>Embryophyta</taxon>
        <taxon>Tracheophyta</taxon>
        <taxon>Spermatophyta</taxon>
        <taxon>Magnoliopsida</taxon>
        <taxon>eudicotyledons</taxon>
        <taxon>Gunneridae</taxon>
        <taxon>Pentapetalae</taxon>
        <taxon>asterids</taxon>
        <taxon>lamiids</taxon>
        <taxon>Lamiales</taxon>
        <taxon>Oleaceae</taxon>
        <taxon>Oleeae</taxon>
        <taxon>Olea</taxon>
    </lineage>
</organism>
<dbReference type="Proteomes" id="UP000594638">
    <property type="component" value="Unassembled WGS sequence"/>
</dbReference>
<dbReference type="GO" id="GO:0007018">
    <property type="term" value="P:microtubule-based movement"/>
    <property type="evidence" value="ECO:0007669"/>
    <property type="project" value="InterPro"/>
</dbReference>
<sequence>MNAVGRQRSGASTAHHQRQYSDSWIDTPSNGRLLQSADLQHLQSNNAVSPLQGKSFDDFEPYLGNSKHASRTPVTLENNVSKSVAADNVKASNAAKIKVEVRKRPLNKEELMKNEEDIIETHFNSLIVQEIKLKSTTQHLSSALPPTETFEDDMGGSWPERTDNESYDEDSYEQEKPSRKNSKEEDLMNAQRRQVEETMDIVREEMNLLVKADQPGNQLDYYISKLNTILSQKAAGILQLQNRLVHFQQRLKEHNVLVSSGDREICTIMHM</sequence>
<feature type="compositionally biased region" description="Basic and acidic residues" evidence="1">
    <location>
        <begin position="173"/>
        <end position="186"/>
    </location>
</feature>
<dbReference type="GO" id="GO:0005874">
    <property type="term" value="C:microtubule"/>
    <property type="evidence" value="ECO:0007669"/>
    <property type="project" value="TreeGrafter"/>
</dbReference>
<dbReference type="Gramene" id="OE9A034864T1">
    <property type="protein sequence ID" value="OE9A034864C1"/>
    <property type="gene ID" value="OE9A034864"/>
</dbReference>